<dbReference type="AlphaFoldDB" id="A0A1C7PC50"/>
<dbReference type="STRING" id="1679444.PYTT_1299"/>
<accession>A0A1C7PC50</accession>
<reference evidence="2" key="1">
    <citation type="submission" date="2016-09" db="EMBL/GenBank/DDBJ databases">
        <authorList>
            <person name="Koehorst J."/>
        </authorList>
    </citation>
    <scope>NUCLEOTIDE SEQUENCE [LARGE SCALE GENOMIC DNA]</scope>
</reference>
<sequence length="236" mass="26274">MKDRNTLKEYFKSGNAPTEEQFAELIDSMPNIREDGVVRTARDGIAFYSREGHDTWASFYGNAPEGADAFGGEGSGGALPCWTLAAGQNKELILKDETGKSVLVIAQGRTISPAVEPDAGDACRMMPADGYWHDLPIEAKAGRESHGCRVYRILAVYHRGKTCCRMAEAEASHCGGGQLRLSSPQKRWGIWRGPICLRWKRKNGGLFLQMRGRRMYEGTIRYRMTEVWKNKAPGLN</sequence>
<dbReference type="KEGG" id="agl:PYTT_1299"/>
<name>A0A1C7PC50_9BACT</name>
<evidence type="ECO:0000313" key="2">
    <source>
        <dbReference type="Proteomes" id="UP000176204"/>
    </source>
</evidence>
<gene>
    <name evidence="1" type="ORF">PYTT_1299</name>
</gene>
<protein>
    <submittedName>
        <fullName evidence="1">Uncharacterized protein</fullName>
    </submittedName>
</protein>
<organism evidence="1 2">
    <name type="scientific">Akkermansia glycaniphila</name>
    <dbReference type="NCBI Taxonomy" id="1679444"/>
    <lineage>
        <taxon>Bacteria</taxon>
        <taxon>Pseudomonadati</taxon>
        <taxon>Verrucomicrobiota</taxon>
        <taxon>Verrucomicrobiia</taxon>
        <taxon>Verrucomicrobiales</taxon>
        <taxon>Akkermansiaceae</taxon>
        <taxon>Akkermansia</taxon>
    </lineage>
</organism>
<dbReference type="OrthoDB" id="1031347at2"/>
<evidence type="ECO:0000313" key="1">
    <source>
        <dbReference type="EMBL" id="SEH86481.1"/>
    </source>
</evidence>
<proteinExistence type="predicted"/>
<dbReference type="Proteomes" id="UP000176204">
    <property type="component" value="Chromosome I"/>
</dbReference>
<dbReference type="RefSeq" id="WP_067775482.1">
    <property type="nucleotide sequence ID" value="NZ_LIGX01000022.1"/>
</dbReference>
<dbReference type="EMBL" id="LT629973">
    <property type="protein sequence ID" value="SEH86481.1"/>
    <property type="molecule type" value="Genomic_DNA"/>
</dbReference>
<keyword evidence="2" id="KW-1185">Reference proteome</keyword>